<name>A0A1X0VEA1_LEUPS</name>
<feature type="region of interest" description="Disordered" evidence="1">
    <location>
        <begin position="1"/>
        <end position="46"/>
    </location>
</feature>
<dbReference type="InterPro" id="IPR006448">
    <property type="entry name" value="Phage_term_ssu_P27"/>
</dbReference>
<evidence type="ECO:0008006" key="4">
    <source>
        <dbReference type="Google" id="ProtNLM"/>
    </source>
</evidence>
<dbReference type="RefSeq" id="WP_080519000.1">
    <property type="nucleotide sequence ID" value="NZ_MPLS01000009.1"/>
</dbReference>
<evidence type="ECO:0000313" key="3">
    <source>
        <dbReference type="Proteomes" id="UP000192288"/>
    </source>
</evidence>
<dbReference type="EMBL" id="MPLS01000009">
    <property type="protein sequence ID" value="ORI98043.1"/>
    <property type="molecule type" value="Genomic_DNA"/>
</dbReference>
<evidence type="ECO:0000256" key="1">
    <source>
        <dbReference type="SAM" id="MobiDB-lite"/>
    </source>
</evidence>
<feature type="compositionally biased region" description="Basic and acidic residues" evidence="1">
    <location>
        <begin position="19"/>
        <end position="31"/>
    </location>
</feature>
<sequence>MANAPGQGRKPKLNNVNSPHKDRAERAKRAIENNGDFQAIKSPPSRLTSEEKTLYKHIVQEFNSKGILKDLDSSILEEFVVQVSVSRQARKVINEHGVVIFEDDKMKKNPAVDVLNNAVKNIKSLGSSLGLDPISRSSILADVTSENDDDETDDIVAKMGG</sequence>
<dbReference type="Pfam" id="PF05119">
    <property type="entry name" value="Terminase_4"/>
    <property type="match status" value="1"/>
</dbReference>
<dbReference type="STRING" id="33968.BMS77_02130"/>
<dbReference type="Proteomes" id="UP000192288">
    <property type="component" value="Unassembled WGS sequence"/>
</dbReference>
<protein>
    <recommendedName>
        <fullName evidence="4">Phage terminase small subunit P27 family</fullName>
    </recommendedName>
</protein>
<dbReference type="AlphaFoldDB" id="A0A1X0VEA1"/>
<reference evidence="2 3" key="1">
    <citation type="journal article" date="2017" name="Front. Microbiol.">
        <title>Genomic Characterization of Dairy Associated Leuconostoc Species and Diversity of Leuconostocs in Undefined Mixed Mesophilic Starter Cultures.</title>
        <authorList>
            <person name="Frantzen C.A."/>
            <person name="Kot W."/>
            <person name="Pedersen T.B."/>
            <person name="Ardo Y.M."/>
            <person name="Broadbent J.R."/>
            <person name="Neve H."/>
            <person name="Hansen L.H."/>
            <person name="Dal Bello F."/>
            <person name="Ostlie H.M."/>
            <person name="Kleppen H.P."/>
            <person name="Vogensen F.K."/>
            <person name="Holo H."/>
        </authorList>
    </citation>
    <scope>NUCLEOTIDE SEQUENCE [LARGE SCALE GENOMIC DNA]</scope>
    <source>
        <strain evidence="2 3">LMGCF08</strain>
    </source>
</reference>
<dbReference type="NCBIfam" id="TIGR01558">
    <property type="entry name" value="sm_term_P27"/>
    <property type="match status" value="1"/>
</dbReference>
<proteinExistence type="predicted"/>
<accession>A0A1X0VEA1</accession>
<gene>
    <name evidence="2" type="ORF">BMR96_03680</name>
</gene>
<evidence type="ECO:0000313" key="2">
    <source>
        <dbReference type="EMBL" id="ORI98043.1"/>
    </source>
</evidence>
<comment type="caution">
    <text evidence="2">The sequence shown here is derived from an EMBL/GenBank/DDBJ whole genome shotgun (WGS) entry which is preliminary data.</text>
</comment>
<organism evidence="2 3">
    <name type="scientific">Leuconostoc pseudomesenteroides</name>
    <dbReference type="NCBI Taxonomy" id="33968"/>
    <lineage>
        <taxon>Bacteria</taxon>
        <taxon>Bacillati</taxon>
        <taxon>Bacillota</taxon>
        <taxon>Bacilli</taxon>
        <taxon>Lactobacillales</taxon>
        <taxon>Lactobacillaceae</taxon>
        <taxon>Leuconostoc</taxon>
    </lineage>
</organism>